<proteinExistence type="predicted"/>
<dbReference type="Proteomes" id="UP000545386">
    <property type="component" value="Unassembled WGS sequence"/>
</dbReference>
<evidence type="ECO:0000313" key="2">
    <source>
        <dbReference type="Proteomes" id="UP000545386"/>
    </source>
</evidence>
<evidence type="ECO:0000313" key="1">
    <source>
        <dbReference type="EMBL" id="MBC2770027.1"/>
    </source>
</evidence>
<reference evidence="1 2" key="1">
    <citation type="submission" date="2020-08" db="EMBL/GenBank/DDBJ databases">
        <title>Paraeoetvoesia sp. YC-7-48 draft genome sequence.</title>
        <authorList>
            <person name="Yao L."/>
        </authorList>
    </citation>
    <scope>NUCLEOTIDE SEQUENCE [LARGE SCALE GENOMIC DNA]</scope>
    <source>
        <strain evidence="2">YC-7-48</strain>
    </source>
</reference>
<sequence>MAWIIDNAISNLEFSTRQICDERLSHDQYNPDVLRGCRSSVNQALSNPYHQPPFSDCLRDLNITLDKLRSGLATLDRAIAGDAVSSAKFQAEVKMAGEAFNNALSAPVFHGVPRPITAYWEWGALSD</sequence>
<gene>
    <name evidence="1" type="ORF">GTU67_08905</name>
</gene>
<dbReference type="AlphaFoldDB" id="A0A842HNZ7"/>
<dbReference type="EMBL" id="JACJUU010000006">
    <property type="protein sequence ID" value="MBC2770027.1"/>
    <property type="molecule type" value="Genomic_DNA"/>
</dbReference>
<keyword evidence="2" id="KW-1185">Reference proteome</keyword>
<comment type="caution">
    <text evidence="1">The sequence shown here is derived from an EMBL/GenBank/DDBJ whole genome shotgun (WGS) entry which is preliminary data.</text>
</comment>
<name>A0A842HNZ7_9BURK</name>
<accession>A0A842HNZ7</accession>
<organism evidence="1 2">
    <name type="scientific">Pusillimonas minor</name>
    <dbReference type="NCBI Taxonomy" id="2697024"/>
    <lineage>
        <taxon>Bacteria</taxon>
        <taxon>Pseudomonadati</taxon>
        <taxon>Pseudomonadota</taxon>
        <taxon>Betaproteobacteria</taxon>
        <taxon>Burkholderiales</taxon>
        <taxon>Alcaligenaceae</taxon>
        <taxon>Pusillimonas</taxon>
    </lineage>
</organism>
<protein>
    <submittedName>
        <fullName evidence="1">Uncharacterized protein</fullName>
    </submittedName>
</protein>
<dbReference type="RefSeq" id="WP_185779743.1">
    <property type="nucleotide sequence ID" value="NZ_JACJUU010000006.1"/>
</dbReference>